<dbReference type="EMBL" id="CP158373">
    <property type="protein sequence ID" value="XBY61530.1"/>
    <property type="molecule type" value="Genomic_DNA"/>
</dbReference>
<gene>
    <name evidence="7" type="ORF">ABS648_16320</name>
</gene>
<dbReference type="GO" id="GO:0005576">
    <property type="term" value="C:extracellular region"/>
    <property type="evidence" value="ECO:0007669"/>
    <property type="project" value="UniProtKB-SubCell"/>
</dbReference>
<dbReference type="RefSeq" id="WP_350446210.1">
    <property type="nucleotide sequence ID" value="NZ_CP158373.1"/>
</dbReference>
<dbReference type="SMART" id="SM00912">
    <property type="entry name" value="Haemagg_act"/>
    <property type="match status" value="1"/>
</dbReference>
<evidence type="ECO:0000256" key="4">
    <source>
        <dbReference type="SAM" id="MobiDB-lite"/>
    </source>
</evidence>
<accession>A0AAU7XY32</accession>
<keyword evidence="3 5" id="KW-0732">Signal</keyword>
<evidence type="ECO:0000256" key="2">
    <source>
        <dbReference type="ARBA" id="ARBA00022525"/>
    </source>
</evidence>
<dbReference type="SUPFAM" id="SSF51126">
    <property type="entry name" value="Pectin lyase-like"/>
    <property type="match status" value="1"/>
</dbReference>
<evidence type="ECO:0000256" key="5">
    <source>
        <dbReference type="SAM" id="SignalP"/>
    </source>
</evidence>
<sequence>MRSQPSKPASRTATRHDTFLPLKPLAQAIALMLLAGGAQAEQAFSSAWFASKGAAQASGAVRPTTPVPGSPPPLAQQQRVQERLGRTFANMNNTVAAIAAAQAAQAAGRAAASSGPQTLHNGLGGNGLNVVIGPDGKPLFVNAEGPVQTDANGKVLVSIKQTADKAILNWETFNVGRDTTVAFQQDASWALMNKVNNSTAPSQIQGQIKGDGTVMILNGNGVVFSGSSQVNVRNLVAAATDFSDEQFRTGGLYSGSNPAFTNAQGAIRVEQGAQLNTAAPATSTAGGGYVLLLGKDVDNAGTIATPKGQALLAAGDSFTIRKGYGTDGSPTSTTRGNEVTVGGTGTVTNSGVILAASGDVTLAGNQVRQNGAALASTSADARGTVHLTATGANGSVTLGEGSTTAILLDASATALDSQRDALIAPAVTQDGKVIPGDAYRRDLSLVQIDSSGTVDFQKGSITLATGGQVAVNAGQRSLVRDGAVIDVSGATGVKVAMASSSVKVNLQGNEQRDSSVNRDGGGLNNNDVWVDVRDLVFVPAGTNGYATDRWYTAGGLLEVSGYLGTQGHSVAEWMAQGGTVSFTGNEVVTQAGSQINLSGGTLGVQAGTLKQTWLKGADGRLYELSSAPGDILYTGIYKGYEDHSQRWGQTDYYYNPLIASNERKEGGYTVGRDAGTLVIGTRNAVLEGTLASDTYQGERQTQGAQVGLDGYSQSQKAVARGAQLVVGSYTPLYVKNSGTLEYALGADANTLKNVILGEGGTRIADGLDLGSALPAGRQGTLYLDSAQLNGFNLGAVKVAASEGIRVDGDLQVAPAGSVTLYGPKVEVNADITAHGGSIQLGNVLNQITTNGKADATLAGAASVKVAEGVKLDASGLWSNQLLDPNDSRALPYLNGGSISLRSSGSTLLGSGSLVDVSSGAALLASGKLQGGKGGNLTLAANANTDSGAGVLGLGGELRGQGVKGGGTLALQAGKVLISDSATSADAGTLLLRGDFFDKGFSAYEVAGNRGLEVAEGTRVDVSMPVYRQGEGATNLATGGAPRDALETWTPPVYLEDAAKGVLTQRQGASLSLRAGSGITAAGDIATTPLLVGKGAILNVDPGQSIGLAGIGQVTVDGTLNAWGGRISVNSIIVSAPDTELQKPLETYQSIWIGDNAVLDAAARAVTAVDSRGNRYGTVRNGGSIVVGGEIDHAKGGLTATDAFVVVRQGARLDASGAQAVLDIPGQGATPVASHGGSIAFASTSGLYLDGQFKAEAGGAGASGGSLSVALGAPSYRNNDPRATDAVRQARELVLAQHQGETLPTGVEPGQGAAWLQYGHGRLGVDQVVGGGFDNLSLLSTGLLSFDGSLHLDMANALNLYAGTYGLAETAAAGSVVDLRGGYLRLAGALGAPADSASTDTAIRVGSSQRPATGQLNLSARGLLDVRDSVRLGARGSIVMLQGGAQVVDRRAFSDMHLSSQGDLRLLSTEDARAMRLQVPGNLAMSAAQIYPGTGVKGQVSASRIDIARSGQGLPSVPYSAFGSISLQADVINQGGILRAPLGDLILGYQGDATRPASIVNLLPGSLTSVSGAGLVIPYGGTVDGKTWLYDGVSLSNSLLKEGQSLMPGKVDLVGQVIDVAQGAVVDVSGGGELVGAGFVSGRGGSTDARFNPLMQYGADGFLLPALGSNPVYAIVPGVQAGYAPLGGEGGAVDPRVGQQITIGAGVPGLPAGTYTLLPSTYALLPGAFRVEVNGLAGQGGAITTQAMRNGSWSTAGTLGLASGARDSLASQVIITSADVLRRYSQYNETSFSQFLLADAARLGIPAALMPRDAKAFNLSFANNTTGQPSFSFAGELLKARGEGGRGSTSSITQTSTGNLEIVRAGQGATAGFNGVTLTDESLNAIGAGSLNIGAYARSFYGQGGNFIQFDDGASSTGGSVARTANLVLRSGATLKAPEVFLVTAGPTGGITVEQGASINTLGQGDAPRDSRDGYIYKPGRNSVLAVSNGYLNMLAPDAANPQEPQKAPGSIRIGVCDGVCSGTTGLYSEGTIATATDNAFELGEAVNYGTRNLTLAVGGINVGSAEALADLAARNLLASGLTLNQQVLDRLLRGDTSTGAPALETLVLGARDSLNFFGNASLDTFGADGKSRLKELVLTTPALYGKGEVGETARIHTSNLIWNGAHNEAGSIITGGAGTGAGNLVIDAERIEFGYQPDTQPTAATIRDRLAVGFANVNLNASERITANHKGGLSVYQRQDGYVTGKSFQYSGGNLNISTPVMTGGAGSVNRITAGGDIRVSAPSGSALPGIGGDALGAELSLSGRNLLLEGAVVLPSGKLSLKAEAQLSLTDAARIDLAGRKVTFNDVNKYSWGGDLILESRNGDIRQAAGSVIDLSATNNQAGSLKATALAAGAGSVDLRGSILGGSSGYYDAGGTLVPFKAGSVDIRAQHLGDGSISDDFAALNQRLNQGQVFGARSFQLKQGDLVIGDGLKAGAIDVSVDGGTLTVNGTVDASGERVGSIRLAGKQGLTIGGHALLDAHGTRLRVDSYGKIIDSPNRAVVELGSGDGLLTLADGARIDLRHGTAASSGHDGKARGTLELNAPRLGGATAGDIAIDASGNLDIQGAKLIAVNGVQRYDDAIEITDPVNGHKYQQIDQDYLGQKHTDSLAFIDNALANGALVNGKLAGLNNTTYADAFHLRPGVEIVSKTADGDLVVQGDLDLSGHRYESLNPNTQKSSAVYGSGEVGNLVIRAGGDLSVYGSVNDGFMPPPETQDDAGWVLTPGKQLFNGDVVVPRAGIELQDGTAFPAGTVLNYDLPIKAMTLATGTRLPIAATLDQPLTLPAGTVLSGDIRNADNSLAYAAGTRLSADITLAKDMILGAGTLLVGDTAVTGMDWPKGVALPNNPLRSVDSSHPDVVVQSGSLTLALGALIPAGTDVKLAAGVEKVNLRGGDGKGRNWAAAQMLAEGTQSWSLRAVAGADLQAADTRLVDPYAERGELRVADTHYGYLVTAKPGQPTGGRVLTAEGSMVFYGDESHAGKPVADVAAEFAISEDEVCAWDSLCKATTAPRTLTAEGSMTFYGDESHAGKSVADVAAEFAITEDEVCAWASLCNAAASPRLLTAEGSTVFYGDASQAGRPVAEVALEFAISEDEVCAWASLCSGGTTQAPTEYEYALGTSRFSVLRVGTGDLDLISAGDFSMQSLYGIYTAGTSSLDLAASAVFNQPRGFTQLSNGTLDTTVLGKNGGSYEALVDGGASSLYRAWYPDHGGNLLLTVGGDLTGDILGAKLLKAGGTDQPESSSVSNWLWRQGGGVNGEVPTAWWVNFGTYMPFNDNVAFTGFTGFGTLGGGNLDVRVGGDAGMLAARGTLGNTIATRSQGLVLAVGSTGRMVDGELVLTGGGDLDLKVGGGLNPALTARAMLDDRSRPVAQRHDLNGSLANLRGAVRAGAGSFGGIEQVNGPLQLLQDPRESRAYDPFKATMASATGGLILVPGDATISLDARGDLVLGGAADAGRTDARNWQPVDLDGGKSIGRSWFSLWTDHTAIDLFSAGGNLTPSTQVGELPAGSNDSVRSGLDFSATDGRFVYPSILRATAPGGSFYYGPSALWTDNSLNTTHYSLLLAPGSRAQLEFLAGDSIYAGGYAVTPSNAPVSSLATPFNPAFYYLDSRGANQGDLSGAGVLGRSLFAFGGTGTRSAYRGADEPARFYALNGDIIGLRTGELITFASAPRAGETWYEASRPARIMAGRDIVNSGQLTGTLLPQFAGLATSTGNLFIHDDPADISIVSADRDILYSTFNVAGPGTLEISAGRNILMEDKAAVTSLGAIVPGDNRPGADIVMQAGVGAGPDYLAFAQRYLDPANRVEAGGSLAGGSVAKTYEVELAAWLAERFGFSGTSEEARAYYAALPAEQQRVFAREIYFAELRAGGREYNDAESPRFGSYLRGRNAIAALFPTHDVAGNPILYQGDITMYGGAGVHTNFGGNIQMLTPGGQQVFGIEGEAPPSTAGVITQGAGDIQLFANGSVLLGQSRIMTTFGGDILAWSSAGDINAGRGSKTTLVYTPPRRVYDNWGNVTLSPSVPSTGAGIATLAPIAEVPSGDIDLLAPLGTIDAGEAGIRVSGNVNIAALQVVNAANIQVQGKSNGVPVVAAVNTGALSSASSAASSASDAAEGVARDQQAASRQRQPSIFTVQVLGFGNERVEPTNEGASRTPTYDPGSSVQVLGAGQLDDQARNQLTPEEQRNLTL</sequence>
<comment type="subcellular location">
    <subcellularLocation>
        <location evidence="1">Secreted</location>
    </subcellularLocation>
</comment>
<dbReference type="PANTHER" id="PTHR12338:SF8">
    <property type="entry name" value="HEME_HEMOPEXIN-BINDING PROTEIN"/>
    <property type="match status" value="1"/>
</dbReference>
<evidence type="ECO:0000259" key="6">
    <source>
        <dbReference type="SMART" id="SM00912"/>
    </source>
</evidence>
<dbReference type="Pfam" id="PF12545">
    <property type="entry name" value="DUF3739"/>
    <property type="match status" value="1"/>
</dbReference>
<dbReference type="InterPro" id="IPR008638">
    <property type="entry name" value="FhaB/CdiA-like_TPS"/>
</dbReference>
<dbReference type="InterPro" id="IPR011050">
    <property type="entry name" value="Pectin_lyase_fold/virulence"/>
</dbReference>
<dbReference type="Gene3D" id="2.160.20.10">
    <property type="entry name" value="Single-stranded right-handed beta-helix, Pectin lyase-like"/>
    <property type="match status" value="2"/>
</dbReference>
<protein>
    <submittedName>
        <fullName evidence="7">Filamentous hemagglutinin family protein</fullName>
    </submittedName>
</protein>
<feature type="signal peptide" evidence="5">
    <location>
        <begin position="1"/>
        <end position="40"/>
    </location>
</feature>
<dbReference type="InterPro" id="IPR021026">
    <property type="entry name" value="Filamn_hemagglutn_DUF3739"/>
</dbReference>
<evidence type="ECO:0000256" key="3">
    <source>
        <dbReference type="ARBA" id="ARBA00022729"/>
    </source>
</evidence>
<name>A0AAU7XY32_9PSED</name>
<feature type="chain" id="PRO_5043661218" evidence="5">
    <location>
        <begin position="41"/>
        <end position="4228"/>
    </location>
</feature>
<feature type="domain" description="Filamentous haemagglutinin FhaB/tRNA nuclease CdiA-like TPS" evidence="6">
    <location>
        <begin position="134"/>
        <end position="246"/>
    </location>
</feature>
<keyword evidence="2" id="KW-0964">Secreted</keyword>
<organism evidence="7">
    <name type="scientific">Pseudomonas solani</name>
    <dbReference type="NCBI Taxonomy" id="2731552"/>
    <lineage>
        <taxon>Bacteria</taxon>
        <taxon>Pseudomonadati</taxon>
        <taxon>Pseudomonadota</taxon>
        <taxon>Gammaproteobacteria</taxon>
        <taxon>Pseudomonadales</taxon>
        <taxon>Pseudomonadaceae</taxon>
        <taxon>Pseudomonas</taxon>
    </lineage>
</organism>
<dbReference type="Pfam" id="PF05860">
    <property type="entry name" value="TPS"/>
    <property type="match status" value="1"/>
</dbReference>
<reference evidence="7" key="1">
    <citation type="submission" date="2023-08" db="EMBL/GenBank/DDBJ databases">
        <title>Increased levels of nutrients transform a symbiont into a lethal pathobiont.</title>
        <authorList>
            <person name="Lachnit T."/>
            <person name="Ulrich L."/>
            <person name="Willmer F.M."/>
            <person name="Hasenbein T."/>
            <person name="Steiner L.X."/>
            <person name="Wolters M."/>
            <person name="Herbst E.M."/>
            <person name="Deines P."/>
        </authorList>
    </citation>
    <scope>NUCLEOTIDE SEQUENCE</scope>
    <source>
        <strain evidence="7">T3</strain>
    </source>
</reference>
<feature type="compositionally biased region" description="Polar residues" evidence="4">
    <location>
        <begin position="4188"/>
        <end position="4202"/>
    </location>
</feature>
<dbReference type="NCBIfam" id="TIGR01901">
    <property type="entry name" value="adhes_NPXG"/>
    <property type="match status" value="1"/>
</dbReference>
<evidence type="ECO:0000256" key="1">
    <source>
        <dbReference type="ARBA" id="ARBA00004613"/>
    </source>
</evidence>
<feature type="region of interest" description="Disordered" evidence="4">
    <location>
        <begin position="4181"/>
        <end position="4202"/>
    </location>
</feature>
<dbReference type="InterPro" id="IPR012334">
    <property type="entry name" value="Pectin_lyas_fold"/>
</dbReference>
<proteinExistence type="predicted"/>
<evidence type="ECO:0000313" key="7">
    <source>
        <dbReference type="EMBL" id="XBY61530.1"/>
    </source>
</evidence>
<dbReference type="InterPro" id="IPR050909">
    <property type="entry name" value="Bact_Autotransporter_VF"/>
</dbReference>
<dbReference type="PANTHER" id="PTHR12338">
    <property type="entry name" value="AUTOTRANSPORTER"/>
    <property type="match status" value="1"/>
</dbReference>